<evidence type="ECO:0000313" key="1">
    <source>
        <dbReference type="EMBL" id="GIJ05638.1"/>
    </source>
</evidence>
<dbReference type="AlphaFoldDB" id="A0A8J4DLQ8"/>
<gene>
    <name evidence="1" type="ORF">Sya03_49900</name>
</gene>
<evidence type="ECO:0000313" key="2">
    <source>
        <dbReference type="Proteomes" id="UP000652013"/>
    </source>
</evidence>
<sequence>MTDLAVVVPSRNRPDHARDLAAEFADTCAAKTVLVFAVDDSDPRAADYGVALDVEPAAASEATDAYWAEVAERGVGVLRTASSTPEEALNRGVAAVLDGLGPWAVGYLGDDHRPRTPGWDRRFLDELHALDGGLVFAEDLVEGAALPTQIAVTADVARELGFLVPPGVCLPYAGTFWRDLGTAAGCLRYVGDVVVERLTAASHEHVDEAGRHDPSRVAYRAYAEGQLLADVERVRKLTRGVSGVAAQ</sequence>
<reference evidence="1" key="1">
    <citation type="submission" date="2021-01" db="EMBL/GenBank/DDBJ databases">
        <title>Whole genome shotgun sequence of Spirilliplanes yamanashiensis NBRC 15828.</title>
        <authorList>
            <person name="Komaki H."/>
            <person name="Tamura T."/>
        </authorList>
    </citation>
    <scope>NUCLEOTIDE SEQUENCE</scope>
    <source>
        <strain evidence="1">NBRC 15828</strain>
    </source>
</reference>
<proteinExistence type="predicted"/>
<accession>A0A8J4DLQ8</accession>
<comment type="caution">
    <text evidence="1">The sequence shown here is derived from an EMBL/GenBank/DDBJ whole genome shotgun (WGS) entry which is preliminary data.</text>
</comment>
<dbReference type="Proteomes" id="UP000652013">
    <property type="component" value="Unassembled WGS sequence"/>
</dbReference>
<evidence type="ECO:0008006" key="3">
    <source>
        <dbReference type="Google" id="ProtNLM"/>
    </source>
</evidence>
<dbReference type="RefSeq" id="WP_203940851.1">
    <property type="nucleotide sequence ID" value="NZ_BAAAGJ010000003.1"/>
</dbReference>
<organism evidence="1 2">
    <name type="scientific">Spirilliplanes yamanashiensis</name>
    <dbReference type="NCBI Taxonomy" id="42233"/>
    <lineage>
        <taxon>Bacteria</taxon>
        <taxon>Bacillati</taxon>
        <taxon>Actinomycetota</taxon>
        <taxon>Actinomycetes</taxon>
        <taxon>Micromonosporales</taxon>
        <taxon>Micromonosporaceae</taxon>
        <taxon>Spirilliplanes</taxon>
    </lineage>
</organism>
<dbReference type="EMBL" id="BOOY01000036">
    <property type="protein sequence ID" value="GIJ05638.1"/>
    <property type="molecule type" value="Genomic_DNA"/>
</dbReference>
<protein>
    <recommendedName>
        <fullName evidence="3">Glycosyltransferase</fullName>
    </recommendedName>
</protein>
<name>A0A8J4DLQ8_9ACTN</name>
<keyword evidence="2" id="KW-1185">Reference proteome</keyword>